<evidence type="ECO:0000313" key="2">
    <source>
        <dbReference type="Proteomes" id="UP001177260"/>
    </source>
</evidence>
<keyword evidence="2" id="KW-1185">Reference proteome</keyword>
<dbReference type="EMBL" id="JAOPJF010000096">
    <property type="protein sequence ID" value="KAK1139864.1"/>
    <property type="molecule type" value="Genomic_DNA"/>
</dbReference>
<evidence type="ECO:0000313" key="1">
    <source>
        <dbReference type="EMBL" id="KAK1139864.1"/>
    </source>
</evidence>
<sequence length="360" mass="38492">MGMTMQWMDSDDAVSIFNLNSNAPSSVVNENQIPLSLRPTIVQRRIPHHPWLDFFPFPNLRDNLIAVQDEIDDDDLCHDLMAFWDTHNTGATLLVWGPASDPQNWEVTEAFVAKWGFLLIGASGIGLATTTTLLTRGARLGLCDLNQDRLSELVNGLGDDHQKMVISSAVDIADRTAVATFLQLTKSHFGRLDGVANIAGTAGAKLGHREIWETEEKEYDLVMGVNVKGIFNILAEVLKPGLLHEPGGSIVHTASMFGERGFAKGAVYSASKHAGIGMVKSAAVEGARRGIRVNAIMPGPIDPPMLRSNEESGAEGTAPAVPLGRLGQASEVSNVVAFLLSNEAGYVTGATWAVDGGANA</sequence>
<organism evidence="1 2">
    <name type="scientific">Aspergillus melleus</name>
    <dbReference type="NCBI Taxonomy" id="138277"/>
    <lineage>
        <taxon>Eukaryota</taxon>
        <taxon>Fungi</taxon>
        <taxon>Dikarya</taxon>
        <taxon>Ascomycota</taxon>
        <taxon>Pezizomycotina</taxon>
        <taxon>Eurotiomycetes</taxon>
        <taxon>Eurotiomycetidae</taxon>
        <taxon>Eurotiales</taxon>
        <taxon>Aspergillaceae</taxon>
        <taxon>Aspergillus</taxon>
        <taxon>Aspergillus subgen. Circumdati</taxon>
    </lineage>
</organism>
<protein>
    <submittedName>
        <fullName evidence="1">Uncharacterized protein</fullName>
    </submittedName>
</protein>
<dbReference type="Proteomes" id="UP001177260">
    <property type="component" value="Unassembled WGS sequence"/>
</dbReference>
<gene>
    <name evidence="1" type="ORF">N8T08_011109</name>
</gene>
<comment type="caution">
    <text evidence="1">The sequence shown here is derived from an EMBL/GenBank/DDBJ whole genome shotgun (WGS) entry which is preliminary data.</text>
</comment>
<name>A0ACC3AQF3_9EURO</name>
<reference evidence="1 2" key="1">
    <citation type="journal article" date="2023" name="ACS Omega">
        <title>Identification of the Neoaspergillic Acid Biosynthesis Gene Cluster by Establishing an In Vitro CRISPR-Ribonucleoprotein Genetic System in Aspergillus melleus.</title>
        <authorList>
            <person name="Yuan B."/>
            <person name="Grau M.F."/>
            <person name="Murata R.M."/>
            <person name="Torok T."/>
            <person name="Venkateswaran K."/>
            <person name="Stajich J.E."/>
            <person name="Wang C.C.C."/>
        </authorList>
    </citation>
    <scope>NUCLEOTIDE SEQUENCE [LARGE SCALE GENOMIC DNA]</scope>
    <source>
        <strain evidence="1 2">IMV 1140</strain>
    </source>
</reference>
<accession>A0ACC3AQF3</accession>
<proteinExistence type="predicted"/>